<dbReference type="AlphaFoldDB" id="A0A0A9DYE1"/>
<proteinExistence type="predicted"/>
<accession>A0A0A9DYE1</accession>
<dbReference type="EMBL" id="GBRH01209118">
    <property type="protein sequence ID" value="JAD88777.1"/>
    <property type="molecule type" value="Transcribed_RNA"/>
</dbReference>
<evidence type="ECO:0000256" key="1">
    <source>
        <dbReference type="SAM" id="SignalP"/>
    </source>
</evidence>
<sequence>MCSGNLLVGTTCSFLFRASLCLLQGSSSMESGQWLSGMGTYTVLGQQTIPFLMRRFHNWVWMMDIMVSSAFLCYGLQQSE</sequence>
<name>A0A0A9DYE1_ARUDO</name>
<feature type="chain" id="PRO_5002045166" evidence="1">
    <location>
        <begin position="22"/>
        <end position="80"/>
    </location>
</feature>
<organism evidence="2">
    <name type="scientific">Arundo donax</name>
    <name type="common">Giant reed</name>
    <name type="synonym">Donax arundinaceus</name>
    <dbReference type="NCBI Taxonomy" id="35708"/>
    <lineage>
        <taxon>Eukaryota</taxon>
        <taxon>Viridiplantae</taxon>
        <taxon>Streptophyta</taxon>
        <taxon>Embryophyta</taxon>
        <taxon>Tracheophyta</taxon>
        <taxon>Spermatophyta</taxon>
        <taxon>Magnoliopsida</taxon>
        <taxon>Liliopsida</taxon>
        <taxon>Poales</taxon>
        <taxon>Poaceae</taxon>
        <taxon>PACMAD clade</taxon>
        <taxon>Arundinoideae</taxon>
        <taxon>Arundineae</taxon>
        <taxon>Arundo</taxon>
    </lineage>
</organism>
<protein>
    <submittedName>
        <fullName evidence="2">Uncharacterized protein</fullName>
    </submittedName>
</protein>
<evidence type="ECO:0000313" key="2">
    <source>
        <dbReference type="EMBL" id="JAD88777.1"/>
    </source>
</evidence>
<reference evidence="2" key="1">
    <citation type="submission" date="2014-09" db="EMBL/GenBank/DDBJ databases">
        <authorList>
            <person name="Magalhaes I.L.F."/>
            <person name="Oliveira U."/>
            <person name="Santos F.R."/>
            <person name="Vidigal T.H.D.A."/>
            <person name="Brescovit A.D."/>
            <person name="Santos A.J."/>
        </authorList>
    </citation>
    <scope>NUCLEOTIDE SEQUENCE</scope>
    <source>
        <tissue evidence="2">Shoot tissue taken approximately 20 cm above the soil surface</tissue>
    </source>
</reference>
<feature type="signal peptide" evidence="1">
    <location>
        <begin position="1"/>
        <end position="21"/>
    </location>
</feature>
<reference evidence="2" key="2">
    <citation type="journal article" date="2015" name="Data Brief">
        <title>Shoot transcriptome of the giant reed, Arundo donax.</title>
        <authorList>
            <person name="Barrero R.A."/>
            <person name="Guerrero F.D."/>
            <person name="Moolhuijzen P."/>
            <person name="Goolsby J.A."/>
            <person name="Tidwell J."/>
            <person name="Bellgard S.E."/>
            <person name="Bellgard M.I."/>
        </authorList>
    </citation>
    <scope>NUCLEOTIDE SEQUENCE</scope>
    <source>
        <tissue evidence="2">Shoot tissue taken approximately 20 cm above the soil surface</tissue>
    </source>
</reference>
<keyword evidence="1" id="KW-0732">Signal</keyword>